<feature type="domain" description="Phage tail collar" evidence="1">
    <location>
        <begin position="168"/>
        <end position="228"/>
    </location>
</feature>
<evidence type="ECO:0000259" key="1">
    <source>
        <dbReference type="Pfam" id="PF07484"/>
    </source>
</evidence>
<dbReference type="InterPro" id="IPR038255">
    <property type="entry name" value="PBS_linker_sf"/>
</dbReference>
<dbReference type="Gene3D" id="3.90.1340.10">
    <property type="entry name" value="Phage tail collar domain"/>
    <property type="match status" value="2"/>
</dbReference>
<dbReference type="Gene3D" id="1.10.3130.20">
    <property type="entry name" value="Phycobilisome linker domain"/>
    <property type="match status" value="1"/>
</dbReference>
<name>A0ABY4AJB8_9BURK</name>
<feature type="domain" description="Phage tail collar" evidence="1">
    <location>
        <begin position="296"/>
        <end position="352"/>
    </location>
</feature>
<dbReference type="InterPro" id="IPR037053">
    <property type="entry name" value="Phage_tail_collar_dom_sf"/>
</dbReference>
<reference evidence="3 4" key="1">
    <citation type="submission" date="2020-11" db="EMBL/GenBank/DDBJ databases">
        <title>Algicoccus daihaiensis sp.nov., isolated from Daihai Lake in Inner Mongolia.</title>
        <authorList>
            <person name="Kai J."/>
        </authorList>
    </citation>
    <scope>NUCLEOTIDE SEQUENCE [LARGE SCALE GENOMIC DNA]</scope>
    <source>
        <strain evidence="4">f23</strain>
    </source>
</reference>
<dbReference type="InterPro" id="IPR011083">
    <property type="entry name" value="Phage_tail_collar_dom"/>
</dbReference>
<organism evidence="3 4">
    <name type="scientific">Orrella daihaiensis</name>
    <dbReference type="NCBI Taxonomy" id="2782176"/>
    <lineage>
        <taxon>Bacteria</taxon>
        <taxon>Pseudomonadati</taxon>
        <taxon>Pseudomonadota</taxon>
        <taxon>Betaproteobacteria</taxon>
        <taxon>Burkholderiales</taxon>
        <taxon>Alcaligenaceae</taxon>
        <taxon>Orrella</taxon>
    </lineage>
</organism>
<dbReference type="RefSeq" id="WP_369810201.1">
    <property type="nucleotide sequence ID" value="NZ_CP063982.1"/>
</dbReference>
<dbReference type="SUPFAM" id="SSF88874">
    <property type="entry name" value="Receptor-binding domain of short tail fibre protein gp12"/>
    <property type="match status" value="2"/>
</dbReference>
<proteinExistence type="predicted"/>
<sequence>MSEPISIAMPSVAMPQVIVTGGMFPNFQGGPDGYGTAASLGFILNLAFEPTRIQTVAPAQGQFLNAATPLYSLLGNTYWDGNPKLPDLQGSMPFVKTQTFEGQAHPIWGAELGHPGNQITLNQWQMPPELGGRSIPIDNQQEALTMQYLIQVSGTFPSGNSPTMTTIGMVYPFAGPVESERMPAGFLPADGRLLNIDEYKALAAVVGTTYGGDGVNTFALPDLRNRVPVGMGLIPGGDELLAGSVLGAAQTVITDHNLPVVGSGQVNVQPPSLGMRYIINTDGLYQAYDTNYPMLGQVTLYAGQYLPGGWMQAQGQVLAIAQHQALFSLLGTHFGGDGEVTFALPNLSGRAIIGTGGVNNLQIGDKQGSAVSALPEGSVDFPVIVPGVQLVVQPGQISGNKVTGKLELDIAGVWPQARVEYSTDGTTWSETFAAQEGSNTLYVRQINVLGQASAATRAITFVLDTTAPEAPEVVVDGVAVAAPLAAPAFKAAVPADSNDTIPRTSTGKLSFGKVEDGAILEFSIDGGQTWSDTFEAQPGLNQVQVRQVDMAGNVSPASELIQFYWDGSDTEAAVTSTTTHSTGGNLITVEQHGALATGLGTANIDLLIHGHQQDVALPDDIEHIRLTENGLNNTVTGNAQDNVFEVIVGNWVIEGSGGQDTVKLSNALADYVITQESHNGQLNGQLQATLYGPEGRIIVRDVETIEFSDVTLIKTTGTDITEIDHLYEEVLGRSPDAEGLTYWVEQMNQGATLQDVAQALAESTEFKQLYGTPSEEQLVEELYEAILNRAPDTEGLAYWTEALVVHEATEGELIISLLTSAESQSASTNQVSGNGLFVPG</sequence>
<feature type="domain" description="DUF4214" evidence="2">
    <location>
        <begin position="757"/>
        <end position="824"/>
    </location>
</feature>
<accession>A0ABY4AJB8</accession>
<protein>
    <submittedName>
        <fullName evidence="3">Tail fiber protein</fullName>
    </submittedName>
</protein>
<evidence type="ECO:0000259" key="2">
    <source>
        <dbReference type="Pfam" id="PF13946"/>
    </source>
</evidence>
<dbReference type="EMBL" id="CP063982">
    <property type="protein sequence ID" value="UOD50391.1"/>
    <property type="molecule type" value="Genomic_DNA"/>
</dbReference>
<dbReference type="InterPro" id="IPR025282">
    <property type="entry name" value="DUF4214"/>
</dbReference>
<keyword evidence="4" id="KW-1185">Reference proteome</keyword>
<dbReference type="Pfam" id="PF07484">
    <property type="entry name" value="Collar"/>
    <property type="match status" value="2"/>
</dbReference>
<evidence type="ECO:0000313" key="3">
    <source>
        <dbReference type="EMBL" id="UOD50391.1"/>
    </source>
</evidence>
<dbReference type="Proteomes" id="UP000831607">
    <property type="component" value="Chromosome"/>
</dbReference>
<evidence type="ECO:0000313" key="4">
    <source>
        <dbReference type="Proteomes" id="UP000831607"/>
    </source>
</evidence>
<dbReference type="Pfam" id="PF13946">
    <property type="entry name" value="DUF4214"/>
    <property type="match status" value="1"/>
</dbReference>
<gene>
    <name evidence="3" type="ORF">DHf2319_00110</name>
</gene>